<dbReference type="AlphaFoldDB" id="A5B137"/>
<evidence type="ECO:0000256" key="1">
    <source>
        <dbReference type="SAM" id="Coils"/>
    </source>
</evidence>
<evidence type="ECO:0008006" key="4">
    <source>
        <dbReference type="Google" id="ProtNLM"/>
    </source>
</evidence>
<protein>
    <recommendedName>
        <fullName evidence="4">Retrotransposon gag domain-containing protein</fullName>
    </recommendedName>
</protein>
<reference evidence="3" key="1">
    <citation type="journal article" date="2007" name="PLoS ONE">
        <title>The first genome sequence of an elite grapevine cultivar (Pinot noir Vitis vinifera L.): coping with a highly heterozygous genome.</title>
        <authorList>
            <person name="Velasco R."/>
            <person name="Zharkikh A."/>
            <person name="Troggio M."/>
            <person name="Cartwright D.A."/>
            <person name="Cestaro A."/>
            <person name="Pruss D."/>
            <person name="Pindo M."/>
            <person name="FitzGerald L.M."/>
            <person name="Vezzulli S."/>
            <person name="Reid J."/>
            <person name="Malacarne G."/>
            <person name="Iliev D."/>
            <person name="Coppola G."/>
            <person name="Wardell B."/>
            <person name="Micheletti D."/>
            <person name="Macalma T."/>
            <person name="Facci M."/>
            <person name="Mitchell J.T."/>
            <person name="Perazzolli M."/>
            <person name="Eldredge G."/>
            <person name="Gatto P."/>
            <person name="Oyzerski R."/>
            <person name="Moretto M."/>
            <person name="Gutin N."/>
            <person name="Stefanini M."/>
            <person name="Chen Y."/>
            <person name="Segala C."/>
            <person name="Davenport C."/>
            <person name="Dematte L."/>
            <person name="Mraz A."/>
            <person name="Battilana J."/>
            <person name="Stormo K."/>
            <person name="Costa F."/>
            <person name="Tao Q."/>
            <person name="Si-Ammour A."/>
            <person name="Harkins T."/>
            <person name="Lackey A."/>
            <person name="Perbost C."/>
            <person name="Taillon B."/>
            <person name="Stella A."/>
            <person name="Solovyev V."/>
            <person name="Fawcett J.A."/>
            <person name="Sterck L."/>
            <person name="Vandepoele K."/>
            <person name="Grando S.M."/>
            <person name="Toppo S."/>
            <person name="Moser C."/>
            <person name="Lanchbury J."/>
            <person name="Bogden R."/>
            <person name="Skolnick M."/>
            <person name="Sgaramella V."/>
            <person name="Bhatnagar S.K."/>
            <person name="Fontana P."/>
            <person name="Gutin A."/>
            <person name="Van de Peer Y."/>
            <person name="Salamini F."/>
            <person name="Viola R."/>
        </authorList>
    </citation>
    <scope>NUCLEOTIDE SEQUENCE</scope>
</reference>
<feature type="coiled-coil region" evidence="1">
    <location>
        <begin position="584"/>
        <end position="611"/>
    </location>
</feature>
<dbReference type="EMBL" id="AM442969">
    <property type="protein sequence ID" value="CAN80665.1"/>
    <property type="molecule type" value="Genomic_DNA"/>
</dbReference>
<feature type="region of interest" description="Disordered" evidence="2">
    <location>
        <begin position="213"/>
        <end position="235"/>
    </location>
</feature>
<keyword evidence="1" id="KW-0175">Coiled coil</keyword>
<sequence length="1022" mass="116653">MQVVTPGTSHGVPFHLSAHCETAPPSATTVSLPIITTTDDTRLVEQEPIVERLESRIRQIRLQDGVEPSRLRTWEDVAHEFLIKFAFSADIDQISGNFRRNSTALCKMAAKSFRNKRVISQRSAKFFLQLGVICLQWLRWRAKVAGMIDRLKKQDEIDMVLRNLQPRFAKCLVGIPFQDLKSLASYSQSSFLSSTLSVPSGLYSAQPYIAQTSMQPRPSHPRVTTLPPPRPYTQRPARQFAPLGMTLTRALEKLRNAGLIVPLAPRPLPHPISSHFHSHEHCSFHQTQGHATDYCSTLHNAIQDLIDAGLMDHDERVVWLLDNIVEVEGFSWSIQLTHGQYLRLVGDYFLEHDGWGVEFEFNLSFWGCTHIDRPSSCQFEFSLNQGRTFNDRPSSYQFELVCIFGTAPISIGHLSGDFGHYDRVPYVSSDFNHEDRVPSFNHFEWPIHGKLLGLCGYLLLDPHQIISYHIRAIGKWFKVINFVDYSLNQGAPAGHESAETPIGHESNGAAAGDRTPNQMVPLPLLLLGTNQMAPLPGMIAEEAMNFMSYVAEVSRGWDELNARDKGRMTSQPKAKVEMYILNDGMNMKAEIAAMERRLEELEMNQMQEVQAISQTPLLPMPCAICRSYEHLVDECPTIPAEREMFGDCNTYNSNWRDHPNFSWKPQPPQYKQHIQALPQASSLEQAMVNLSKFVGDFIGAQKSINAQINQRIDSVESSLIKRMDEVQNDLSQKLDILQDSISRLANLNTVIHEVEAQEGESSMVKEIEEVITLRSSKEVDLPTCKLEHKVESETKKEKREEIKGKKKGKSIEKDDYDFDIDEEPQRIVIKEEMMKHMPPSFLQALYGKILQSKSQARDANFIWDPGKLNHRIKFFDGLSFWMIKIKRNCKEIEGSLSERNRSENRAKTGEKQRSARFRSLCEISTLLQNQFAASGPSLRKFSQLRNHFLAHEYHLEAPYTHFAAAKWLQNLHILKSFSAHTMNRHVTTTPPFQQLLDTFRSLPQVQIMHAISRFKAWEVRSP</sequence>
<organism evidence="3">
    <name type="scientific">Vitis vinifera</name>
    <name type="common">Grape</name>
    <dbReference type="NCBI Taxonomy" id="29760"/>
    <lineage>
        <taxon>Eukaryota</taxon>
        <taxon>Viridiplantae</taxon>
        <taxon>Streptophyta</taxon>
        <taxon>Embryophyta</taxon>
        <taxon>Tracheophyta</taxon>
        <taxon>Spermatophyta</taxon>
        <taxon>Magnoliopsida</taxon>
        <taxon>eudicotyledons</taxon>
        <taxon>Gunneridae</taxon>
        <taxon>Pentapetalae</taxon>
        <taxon>rosids</taxon>
        <taxon>Vitales</taxon>
        <taxon>Vitaceae</taxon>
        <taxon>Viteae</taxon>
        <taxon>Vitis</taxon>
    </lineage>
</organism>
<proteinExistence type="predicted"/>
<evidence type="ECO:0000256" key="2">
    <source>
        <dbReference type="SAM" id="MobiDB-lite"/>
    </source>
</evidence>
<name>A5B137_VITVI</name>
<accession>A5B137</accession>
<evidence type="ECO:0000313" key="3">
    <source>
        <dbReference type="EMBL" id="CAN80665.1"/>
    </source>
</evidence>
<feature type="region of interest" description="Disordered" evidence="2">
    <location>
        <begin position="493"/>
        <end position="514"/>
    </location>
</feature>
<gene>
    <name evidence="3" type="ORF">VITISV_006631</name>
</gene>